<feature type="transmembrane region" description="Helical" evidence="10">
    <location>
        <begin position="208"/>
        <end position="232"/>
    </location>
</feature>
<comment type="caution">
    <text evidence="13">The sequence shown here is derived from an EMBL/GenBank/DDBJ whole genome shotgun (WGS) entry which is preliminary data.</text>
</comment>
<dbReference type="GO" id="GO:0006612">
    <property type="term" value="P:protein targeting to membrane"/>
    <property type="evidence" value="ECO:0007669"/>
    <property type="project" value="TreeGrafter"/>
</dbReference>
<gene>
    <name evidence="13" type="ORF">C1SCF055_LOCUS23255</name>
</gene>
<evidence type="ECO:0000256" key="10">
    <source>
        <dbReference type="RuleBase" id="RU079119"/>
    </source>
</evidence>
<dbReference type="PANTHER" id="PTHR22883:SF301">
    <property type="entry name" value="PALMITOYLTRANSFERASE ZDHHC12"/>
    <property type="match status" value="1"/>
</dbReference>
<dbReference type="Proteomes" id="UP001152797">
    <property type="component" value="Unassembled WGS sequence"/>
</dbReference>
<evidence type="ECO:0000259" key="12">
    <source>
        <dbReference type="Pfam" id="PF01529"/>
    </source>
</evidence>
<evidence type="ECO:0000256" key="7">
    <source>
        <dbReference type="ARBA" id="ARBA00023139"/>
    </source>
</evidence>
<proteinExistence type="inferred from homology"/>
<keyword evidence="7" id="KW-0564">Palmitate</keyword>
<organism evidence="13">
    <name type="scientific">Cladocopium goreaui</name>
    <dbReference type="NCBI Taxonomy" id="2562237"/>
    <lineage>
        <taxon>Eukaryota</taxon>
        <taxon>Sar</taxon>
        <taxon>Alveolata</taxon>
        <taxon>Dinophyceae</taxon>
        <taxon>Suessiales</taxon>
        <taxon>Symbiodiniaceae</taxon>
        <taxon>Cladocopium</taxon>
    </lineage>
</organism>
<evidence type="ECO:0000313" key="14">
    <source>
        <dbReference type="EMBL" id="CAL1150189.1"/>
    </source>
</evidence>
<keyword evidence="9 10" id="KW-0012">Acyltransferase</keyword>
<reference evidence="14" key="2">
    <citation type="submission" date="2024-04" db="EMBL/GenBank/DDBJ databases">
        <authorList>
            <person name="Chen Y."/>
            <person name="Shah S."/>
            <person name="Dougan E. K."/>
            <person name="Thang M."/>
            <person name="Chan C."/>
        </authorList>
    </citation>
    <scope>NUCLEOTIDE SEQUENCE [LARGE SCALE GENOMIC DNA]</scope>
</reference>
<dbReference type="PROSITE" id="PS50216">
    <property type="entry name" value="DHHC"/>
    <property type="match status" value="1"/>
</dbReference>
<dbReference type="Pfam" id="PF01529">
    <property type="entry name" value="DHHC"/>
    <property type="match status" value="1"/>
</dbReference>
<sequence length="353" mass="39631">MSAPSERVLAPLAVLGLHLLLLSNVALHRPDLLTPTKRTVLEWLLALGAILAYVRTVCCDPGFLASKPRAPRCASAAAPLLCLWPWRNRALGSEVRRPTYMDTELQPIGWQLEEEVEDPGEEIISLEELSKDSNLSPSDAAPPTAPPPPSQLAQFQSKSRAKLRFCKVCQMHQPLRTKHCRDCGRCVRTHDHHCPWVGTCVGEGNRVYFFWFLVLQWCELLVFTVESCAFFAHDGLAPPSWLRRAPLLLLGTLVKCMLLVMVTCLVCFHSYLALANITTWESISWYNISYLKSLSPEDGSPFSQSIRMNLAIYCCSDCCKVFQTEDGWLLWELGEQHNSLECQCCGSCAFDVE</sequence>
<feature type="domain" description="Palmitoyltransferase DHHC" evidence="12">
    <location>
        <begin position="162"/>
        <end position="285"/>
    </location>
</feature>
<feature type="transmembrane region" description="Helical" evidence="10">
    <location>
        <begin position="252"/>
        <end position="274"/>
    </location>
</feature>
<dbReference type="EMBL" id="CAMXCT030002247">
    <property type="protein sequence ID" value="CAL4784126.1"/>
    <property type="molecule type" value="Genomic_DNA"/>
</dbReference>
<evidence type="ECO:0000256" key="6">
    <source>
        <dbReference type="ARBA" id="ARBA00023136"/>
    </source>
</evidence>
<evidence type="ECO:0000313" key="13">
    <source>
        <dbReference type="EMBL" id="CAI3996814.1"/>
    </source>
</evidence>
<keyword evidence="6 10" id="KW-0472">Membrane</keyword>
<evidence type="ECO:0000256" key="11">
    <source>
        <dbReference type="SAM" id="MobiDB-lite"/>
    </source>
</evidence>
<dbReference type="EMBL" id="CAMXCT010002247">
    <property type="protein sequence ID" value="CAI3996814.1"/>
    <property type="molecule type" value="Genomic_DNA"/>
</dbReference>
<comment type="domain">
    <text evidence="10">The DHHC domain is required for palmitoyltransferase activity.</text>
</comment>
<evidence type="ECO:0000256" key="4">
    <source>
        <dbReference type="ARBA" id="ARBA00022692"/>
    </source>
</evidence>
<dbReference type="GO" id="GO:0005783">
    <property type="term" value="C:endoplasmic reticulum"/>
    <property type="evidence" value="ECO:0007669"/>
    <property type="project" value="TreeGrafter"/>
</dbReference>
<comment type="subcellular location">
    <subcellularLocation>
        <location evidence="1">Endomembrane system</location>
        <topology evidence="1">Multi-pass membrane protein</topology>
    </subcellularLocation>
</comment>
<evidence type="ECO:0000256" key="2">
    <source>
        <dbReference type="ARBA" id="ARBA00008574"/>
    </source>
</evidence>
<dbReference type="EC" id="2.3.1.225" evidence="10"/>
<evidence type="ECO:0000256" key="1">
    <source>
        <dbReference type="ARBA" id="ARBA00004127"/>
    </source>
</evidence>
<dbReference type="InterPro" id="IPR039859">
    <property type="entry name" value="PFA4/ZDH16/20/ERF2-like"/>
</dbReference>
<comment type="similarity">
    <text evidence="2 10">Belongs to the DHHC palmitoyltransferase family.</text>
</comment>
<evidence type="ECO:0000256" key="8">
    <source>
        <dbReference type="ARBA" id="ARBA00023288"/>
    </source>
</evidence>
<keyword evidence="8" id="KW-0449">Lipoprotein</keyword>
<name>A0A9P1G0U9_9DINO</name>
<dbReference type="AlphaFoldDB" id="A0A9P1G0U9"/>
<keyword evidence="5 10" id="KW-1133">Transmembrane helix</keyword>
<reference evidence="13" key="1">
    <citation type="submission" date="2022-10" db="EMBL/GenBank/DDBJ databases">
        <authorList>
            <person name="Chen Y."/>
            <person name="Dougan E. K."/>
            <person name="Chan C."/>
            <person name="Rhodes N."/>
            <person name="Thang M."/>
        </authorList>
    </citation>
    <scope>NUCLEOTIDE SEQUENCE</scope>
</reference>
<evidence type="ECO:0000313" key="15">
    <source>
        <dbReference type="Proteomes" id="UP001152797"/>
    </source>
</evidence>
<keyword evidence="4 10" id="KW-0812">Transmembrane</keyword>
<dbReference type="GO" id="GO:0019706">
    <property type="term" value="F:protein-cysteine S-palmitoyltransferase activity"/>
    <property type="evidence" value="ECO:0007669"/>
    <property type="project" value="UniProtKB-EC"/>
</dbReference>
<dbReference type="GO" id="GO:0005794">
    <property type="term" value="C:Golgi apparatus"/>
    <property type="evidence" value="ECO:0007669"/>
    <property type="project" value="TreeGrafter"/>
</dbReference>
<comment type="catalytic activity">
    <reaction evidence="10">
        <text>L-cysteinyl-[protein] + hexadecanoyl-CoA = S-hexadecanoyl-L-cysteinyl-[protein] + CoA</text>
        <dbReference type="Rhea" id="RHEA:36683"/>
        <dbReference type="Rhea" id="RHEA-COMP:10131"/>
        <dbReference type="Rhea" id="RHEA-COMP:11032"/>
        <dbReference type="ChEBI" id="CHEBI:29950"/>
        <dbReference type="ChEBI" id="CHEBI:57287"/>
        <dbReference type="ChEBI" id="CHEBI:57379"/>
        <dbReference type="ChEBI" id="CHEBI:74151"/>
        <dbReference type="EC" id="2.3.1.225"/>
    </reaction>
</comment>
<evidence type="ECO:0000256" key="9">
    <source>
        <dbReference type="ARBA" id="ARBA00023315"/>
    </source>
</evidence>
<keyword evidence="3 10" id="KW-0808">Transferase</keyword>
<dbReference type="PANTHER" id="PTHR22883">
    <property type="entry name" value="ZINC FINGER DHHC DOMAIN CONTAINING PROTEIN"/>
    <property type="match status" value="1"/>
</dbReference>
<evidence type="ECO:0000256" key="3">
    <source>
        <dbReference type="ARBA" id="ARBA00022679"/>
    </source>
</evidence>
<protein>
    <recommendedName>
        <fullName evidence="10">Palmitoyltransferase</fullName>
        <ecNumber evidence="10">2.3.1.225</ecNumber>
    </recommendedName>
</protein>
<accession>A0A9P1G0U9</accession>
<dbReference type="EMBL" id="CAMXCT020002247">
    <property type="protein sequence ID" value="CAL1150189.1"/>
    <property type="molecule type" value="Genomic_DNA"/>
</dbReference>
<dbReference type="OrthoDB" id="9909019at2759"/>
<evidence type="ECO:0000256" key="5">
    <source>
        <dbReference type="ARBA" id="ARBA00022989"/>
    </source>
</evidence>
<dbReference type="InterPro" id="IPR001594">
    <property type="entry name" value="Palmitoyltrfase_DHHC"/>
</dbReference>
<feature type="region of interest" description="Disordered" evidence="11">
    <location>
        <begin position="132"/>
        <end position="153"/>
    </location>
</feature>
<keyword evidence="15" id="KW-1185">Reference proteome</keyword>